<reference evidence="1 2" key="1">
    <citation type="submission" date="2019-02" db="EMBL/GenBank/DDBJ databases">
        <title>Emended description of the genus Rhodopseudomonas and description of Rhodopseudomonas albus sp. nov., a non-phototrophic, heavy-metal-tolerant bacterium isolated from garden soil.</title>
        <authorList>
            <person name="Bao Z."/>
            <person name="Cao W.W."/>
            <person name="Sato Y."/>
            <person name="Nishizawa T."/>
            <person name="Zhao J."/>
            <person name="Guo Y."/>
            <person name="Ohta H."/>
        </authorList>
    </citation>
    <scope>NUCLEOTIDE SEQUENCE [LARGE SCALE GENOMIC DNA]</scope>
    <source>
        <strain evidence="1 2">SK50-23</strain>
    </source>
</reference>
<accession>A0ABX8AFI4</accession>
<proteinExistence type="predicted"/>
<evidence type="ECO:0000313" key="2">
    <source>
        <dbReference type="Proteomes" id="UP000682843"/>
    </source>
</evidence>
<evidence type="ECO:0008006" key="3">
    <source>
        <dbReference type="Google" id="ProtNLM"/>
    </source>
</evidence>
<evidence type="ECO:0000313" key="1">
    <source>
        <dbReference type="EMBL" id="QUS42037.1"/>
    </source>
</evidence>
<dbReference type="RefSeq" id="WP_211910773.1">
    <property type="nucleotide sequence ID" value="NZ_CP036498.1"/>
</dbReference>
<gene>
    <name evidence="1" type="ORF">RPMA_26830</name>
</gene>
<keyword evidence="2" id="KW-1185">Reference proteome</keyword>
<organism evidence="1 2">
    <name type="scientific">Tardiphaga alba</name>
    <dbReference type="NCBI Taxonomy" id="340268"/>
    <lineage>
        <taxon>Bacteria</taxon>
        <taxon>Pseudomonadati</taxon>
        <taxon>Pseudomonadota</taxon>
        <taxon>Alphaproteobacteria</taxon>
        <taxon>Hyphomicrobiales</taxon>
        <taxon>Nitrobacteraceae</taxon>
        <taxon>Tardiphaga</taxon>
    </lineage>
</organism>
<dbReference type="Proteomes" id="UP000682843">
    <property type="component" value="Chromosome"/>
</dbReference>
<protein>
    <recommendedName>
        <fullName evidence="3">DUF2946 domain-containing protein</fullName>
    </recommendedName>
</protein>
<name>A0ABX8AFI4_9BRAD</name>
<sequence length="127" mass="13058">MKHLMAKRRSGALASLVAAYALVLHVIISSFVLATVSPAAFASGAEICVSHPETVAPDGATGKVPAKSGVRCPLCVGNHAPGVPPSHVVLTVLRFAVALDLETKVETASMIEAPYSSHQARAPPPLT</sequence>
<dbReference type="EMBL" id="CP036498">
    <property type="protein sequence ID" value="QUS42037.1"/>
    <property type="molecule type" value="Genomic_DNA"/>
</dbReference>